<name>A0ABT0Q3Y0_9RHOB</name>
<evidence type="ECO:0000313" key="1">
    <source>
        <dbReference type="EMBL" id="MCL6284147.1"/>
    </source>
</evidence>
<comment type="caution">
    <text evidence="1">The sequence shown here is derived from an EMBL/GenBank/DDBJ whole genome shotgun (WGS) entry which is preliminary data.</text>
</comment>
<gene>
    <name evidence="1" type="ORF">M3P21_11485</name>
</gene>
<dbReference type="Pfam" id="PF01177">
    <property type="entry name" value="Asp_Glu_race"/>
    <property type="match status" value="1"/>
</dbReference>
<accession>A0ABT0Q3Y0</accession>
<dbReference type="InterPro" id="IPR001920">
    <property type="entry name" value="Asp/Glu_race"/>
</dbReference>
<organism evidence="1 2">
    <name type="scientific">Ruegeria spongiae</name>
    <dbReference type="NCBI Taxonomy" id="2942209"/>
    <lineage>
        <taxon>Bacteria</taxon>
        <taxon>Pseudomonadati</taxon>
        <taxon>Pseudomonadota</taxon>
        <taxon>Alphaproteobacteria</taxon>
        <taxon>Rhodobacterales</taxon>
        <taxon>Roseobacteraceae</taxon>
        <taxon>Ruegeria</taxon>
    </lineage>
</organism>
<proteinExistence type="predicted"/>
<dbReference type="EMBL" id="JAMFMB010000013">
    <property type="protein sequence ID" value="MCL6284147.1"/>
    <property type="molecule type" value="Genomic_DNA"/>
</dbReference>
<sequence length="239" mass="25670">MADPTAPIGILCLDTAFAKPPGHIRCANSLPFPTMKAVVQGTTIAELLDRPSDAFFAPFLEAARDLERKGCAAITGSCGFMALYQNELSQAVSVPVFASSLIQIQLMHQMAGGRGKVGVITAKRRALTDRHFAAVGVGDTPVAIAGMQDQPEFSDVILNDKRTEIDENRLTTELVAVGDSLMRQNQDVRSIVLECTDLAPYAHHLQRALGVPVADLTSLAKMVHAIVARRPFAGQVSYD</sequence>
<keyword evidence="2" id="KW-1185">Reference proteome</keyword>
<evidence type="ECO:0000313" key="2">
    <source>
        <dbReference type="Proteomes" id="UP001203880"/>
    </source>
</evidence>
<dbReference type="Gene3D" id="3.40.50.1860">
    <property type="match status" value="2"/>
</dbReference>
<reference evidence="1" key="1">
    <citation type="submission" date="2022-05" db="EMBL/GenBank/DDBJ databases">
        <authorList>
            <person name="Park J.-S."/>
        </authorList>
    </citation>
    <scope>NUCLEOTIDE SEQUENCE</scope>
    <source>
        <strain evidence="1">2012CJ41-6</strain>
    </source>
</reference>
<dbReference type="InterPro" id="IPR015942">
    <property type="entry name" value="Asp/Glu/hydantoin_racemase"/>
</dbReference>
<protein>
    <submittedName>
        <fullName evidence="1">Aspartate/glutamate racemase family protein</fullName>
    </submittedName>
</protein>
<dbReference type="RefSeq" id="WP_249710127.1">
    <property type="nucleotide sequence ID" value="NZ_JAMFMB010000013.1"/>
</dbReference>
<dbReference type="Proteomes" id="UP001203880">
    <property type="component" value="Unassembled WGS sequence"/>
</dbReference>
<dbReference type="NCBIfam" id="NF005679">
    <property type="entry name" value="PRK07475.1"/>
    <property type="match status" value="1"/>
</dbReference>